<sequence>MKFTDILNKKINSIKTKKRIVLIDGNDQRSIDASKILSAYKNIEVILLLEKADEKLNGYNTLNMFEDKQKIETYINQYVELRKGKETSEQARVQVSTRPFYAMMMLFNGEVDGVVGGLNYSTADILKAAFKAIGPKPGIKTISSVMIMHKDEDSYIFSDISVNPKPTKEQLSDIGINAASFSSVLGFDPRVAFLSFSTDGSAVTEDTKLVKEACDDFNSKWNGTKAIGEIQLDAAVDMGVRKTKYKSSSYNELSNTLIFPDLNSGNIGYKLVQRFAQYGAIGPIVVGIKKPVNDLSRGSSVEDVVNTVLITTLQSEGEK</sequence>
<dbReference type="NCBIfam" id="NF007233">
    <property type="entry name" value="PRK09653.1"/>
    <property type="match status" value="1"/>
</dbReference>
<protein>
    <submittedName>
        <fullName evidence="6">Phosphate acetyltransferase</fullName>
        <ecNumber evidence="6">2.3.1.8</ecNumber>
    </submittedName>
</protein>
<accession>D5E5V6</accession>
<evidence type="ECO:0000313" key="7">
    <source>
        <dbReference type="Proteomes" id="UP000001845"/>
    </source>
</evidence>
<reference key="2">
    <citation type="submission" date="2010-03" db="EMBL/GenBank/DDBJ databases">
        <authorList>
            <person name="Ma Z."/>
            <person name="Wang X."/>
            <person name="Liu H."/>
        </authorList>
    </citation>
    <scope>NUCLEOTIDE SEQUENCE</scope>
    <source>
        <strain>MP145</strain>
    </source>
</reference>
<dbReference type="GO" id="GO:0008959">
    <property type="term" value="F:phosphate acetyltransferase activity"/>
    <property type="evidence" value="ECO:0007669"/>
    <property type="project" value="UniProtKB-EC"/>
</dbReference>
<dbReference type="EMBL" id="CP001991">
    <property type="protein sequence ID" value="ADE19786.1"/>
    <property type="molecule type" value="Genomic_DNA"/>
</dbReference>
<evidence type="ECO:0000256" key="1">
    <source>
        <dbReference type="ARBA" id="ARBA00000705"/>
    </source>
</evidence>
<dbReference type="Proteomes" id="UP000001845">
    <property type="component" value="Chromosome"/>
</dbReference>
<keyword evidence="7" id="KW-1185">Reference proteome</keyword>
<dbReference type="PANTHER" id="PTHR43356:SF3">
    <property type="entry name" value="PHOSPHATE ACETYLTRANSFERASE"/>
    <property type="match status" value="1"/>
</dbReference>
<evidence type="ECO:0000256" key="3">
    <source>
        <dbReference type="ARBA" id="ARBA00022679"/>
    </source>
</evidence>
<feature type="domain" description="Phosphate acetyl/butaryl transferase" evidence="5">
    <location>
        <begin position="6"/>
        <end position="311"/>
    </location>
</feature>
<dbReference type="InterPro" id="IPR050500">
    <property type="entry name" value="Phos_Acetyltrans/Butyryltrans"/>
</dbReference>
<dbReference type="PIRSF" id="PIRSF000428">
    <property type="entry name" value="P_Ac_trans"/>
    <property type="match status" value="1"/>
</dbReference>
<comment type="catalytic activity">
    <reaction evidence="1">
        <text>acetyl-CoA + phosphate = acetyl phosphate + CoA</text>
        <dbReference type="Rhea" id="RHEA:19521"/>
        <dbReference type="ChEBI" id="CHEBI:22191"/>
        <dbReference type="ChEBI" id="CHEBI:43474"/>
        <dbReference type="ChEBI" id="CHEBI:57287"/>
        <dbReference type="ChEBI" id="CHEBI:57288"/>
        <dbReference type="EC" id="2.3.1.8"/>
    </reaction>
</comment>
<evidence type="ECO:0000256" key="2">
    <source>
        <dbReference type="ARBA" id="ARBA00005656"/>
    </source>
</evidence>
<gene>
    <name evidence="6" type="primary">pta</name>
    <name evidence="6" type="ordered locus">MCRO_0529</name>
</gene>
<reference evidence="7" key="1">
    <citation type="submission" date="2010-03" db="EMBL/GenBank/DDBJ databases">
        <title>The complete genome of Mycoplasma crocodyli MP145.</title>
        <authorList>
            <person name="Glass J.I."/>
            <person name="Durkin A.S."/>
            <person name="Hostetler J."/>
            <person name="Jackson J."/>
            <person name="Johnson J."/>
            <person name="May M.A."/>
            <person name="Paralanov V."/>
            <person name="Radune D."/>
            <person name="Szczypinski B."/>
            <person name="Brown D.R."/>
        </authorList>
    </citation>
    <scope>NUCLEOTIDE SEQUENCE [LARGE SCALE GENOMIC DNA]</scope>
    <source>
        <strain evidence="7">ATCC 51981 / MP145</strain>
    </source>
</reference>
<evidence type="ECO:0000259" key="5">
    <source>
        <dbReference type="Pfam" id="PF01515"/>
    </source>
</evidence>
<dbReference type="InterPro" id="IPR012147">
    <property type="entry name" value="P_Ac_Bu_trans"/>
</dbReference>
<dbReference type="eggNOG" id="COG0280">
    <property type="taxonomic scope" value="Bacteria"/>
</dbReference>
<dbReference type="EC" id="2.3.1.8" evidence="6"/>
<dbReference type="InterPro" id="IPR042112">
    <property type="entry name" value="P_AcTrfase_dom2"/>
</dbReference>
<comment type="similarity">
    <text evidence="2">Belongs to the phosphate acetyltransferase and butyryltransferase family.</text>
</comment>
<reference evidence="6 7" key="3">
    <citation type="journal article" date="2011" name="J. Bacteriol.">
        <title>Genome sequences of Mycoplasma alligatoris A21JP2T and Mycoplasma crocodyli MP145T.</title>
        <authorList>
            <person name="Brown D.R."/>
            <person name="Farmerie W.G."/>
            <person name="May M."/>
            <person name="Benders G.A."/>
            <person name="Durkin A.S."/>
            <person name="Hlavinka K."/>
            <person name="Hostetler J."/>
            <person name="Jackson J."/>
            <person name="Johnson J."/>
            <person name="Miller R.H."/>
            <person name="Paralanov V."/>
            <person name="Radune D."/>
            <person name="Szczypinski B."/>
            <person name="Glass J.I."/>
        </authorList>
    </citation>
    <scope>NUCLEOTIDE SEQUENCE [LARGE SCALE GENOMIC DNA]</scope>
    <source>
        <strain evidence="7">ATCC 51981 / MP145</strain>
    </source>
</reference>
<dbReference type="RefSeq" id="WP_013054562.1">
    <property type="nucleotide sequence ID" value="NC_014014.1"/>
</dbReference>
<dbReference type="InterPro" id="IPR042113">
    <property type="entry name" value="P_AcTrfase_dom1"/>
</dbReference>
<proteinExistence type="inferred from homology"/>
<dbReference type="OrthoDB" id="9805787at2"/>
<dbReference type="KEGG" id="mcd:MCRO_0529"/>
<dbReference type="InterPro" id="IPR002505">
    <property type="entry name" value="PTA_PTB"/>
</dbReference>
<dbReference type="SUPFAM" id="SSF53659">
    <property type="entry name" value="Isocitrate/Isopropylmalate dehydrogenase-like"/>
    <property type="match status" value="1"/>
</dbReference>
<dbReference type="Gene3D" id="3.40.50.10750">
    <property type="entry name" value="Isocitrate/Isopropylmalate dehydrogenase-like"/>
    <property type="match status" value="1"/>
</dbReference>
<name>D5E5V6_MYCCM</name>
<dbReference type="STRING" id="512564.MCRO_0529"/>
<keyword evidence="3 6" id="KW-0808">Transferase</keyword>
<dbReference type="HOGENOM" id="CLU_019723_0_1_14"/>
<organism evidence="6 7">
    <name type="scientific">Mycoplasma crocodyli (strain ATCC 51981 / MP145)</name>
    <dbReference type="NCBI Taxonomy" id="512564"/>
    <lineage>
        <taxon>Bacteria</taxon>
        <taxon>Bacillati</taxon>
        <taxon>Mycoplasmatota</taxon>
        <taxon>Mollicutes</taxon>
        <taxon>Mycoplasmataceae</taxon>
        <taxon>Mycoplasma</taxon>
    </lineage>
</organism>
<evidence type="ECO:0000256" key="4">
    <source>
        <dbReference type="ARBA" id="ARBA00023315"/>
    </source>
</evidence>
<dbReference type="AlphaFoldDB" id="D5E5V6"/>
<dbReference type="PANTHER" id="PTHR43356">
    <property type="entry name" value="PHOSPHATE ACETYLTRANSFERASE"/>
    <property type="match status" value="1"/>
</dbReference>
<dbReference type="Gene3D" id="3.40.50.10950">
    <property type="match status" value="1"/>
</dbReference>
<evidence type="ECO:0000313" key="6">
    <source>
        <dbReference type="EMBL" id="ADE19786.1"/>
    </source>
</evidence>
<keyword evidence="4 6" id="KW-0012">Acyltransferase</keyword>
<dbReference type="Pfam" id="PF01515">
    <property type="entry name" value="PTA_PTB"/>
    <property type="match status" value="1"/>
</dbReference>